<gene>
    <name evidence="1" type="ORF">MVEN_00452900</name>
</gene>
<protein>
    <recommendedName>
        <fullName evidence="3">F-box domain-containing protein</fullName>
    </recommendedName>
</protein>
<dbReference type="Proteomes" id="UP000620124">
    <property type="component" value="Unassembled WGS sequence"/>
</dbReference>
<reference evidence="1" key="1">
    <citation type="submission" date="2020-05" db="EMBL/GenBank/DDBJ databases">
        <title>Mycena genomes resolve the evolution of fungal bioluminescence.</title>
        <authorList>
            <person name="Tsai I.J."/>
        </authorList>
    </citation>
    <scope>NUCLEOTIDE SEQUENCE</scope>
    <source>
        <strain evidence="1">CCC161011</strain>
    </source>
</reference>
<evidence type="ECO:0008006" key="3">
    <source>
        <dbReference type="Google" id="ProtNLM"/>
    </source>
</evidence>
<dbReference type="AlphaFoldDB" id="A0A8H6YV48"/>
<evidence type="ECO:0000313" key="2">
    <source>
        <dbReference type="Proteomes" id="UP000620124"/>
    </source>
</evidence>
<keyword evidence="2" id="KW-1185">Reference proteome</keyword>
<dbReference type="InterPro" id="IPR032675">
    <property type="entry name" value="LRR_dom_sf"/>
</dbReference>
<dbReference type="SUPFAM" id="SSF52047">
    <property type="entry name" value="RNI-like"/>
    <property type="match status" value="1"/>
</dbReference>
<proteinExistence type="predicted"/>
<name>A0A8H6YV48_9AGAR</name>
<dbReference type="EMBL" id="JACAZI010000003">
    <property type="protein sequence ID" value="KAF7365789.1"/>
    <property type="molecule type" value="Genomic_DNA"/>
</dbReference>
<dbReference type="Gene3D" id="3.80.10.10">
    <property type="entry name" value="Ribonuclease Inhibitor"/>
    <property type="match status" value="1"/>
</dbReference>
<accession>A0A8H6YV48</accession>
<evidence type="ECO:0000313" key="1">
    <source>
        <dbReference type="EMBL" id="KAF7365789.1"/>
    </source>
</evidence>
<sequence>MMMLSKVTQYLHIMPLELWLACWSLCSLQQLRRISLVCKFFRSLVIPHLFEEQTLDVAALAQGLDRDNWMDRVRHLHRTAVRLDKLQGSFAPLVHTWKATFHHGMTLSRYHSDIENIHLFDTLSGRVVATFFATLRHYRNLSSLHFGFATIDLGVREALRCLPALKELHLCNCGIAAAEALLRIDALKMIDCFPIASDSIQLASPEILRTLDVTPDVSPAISGFGSDTLSTLVELSLGDVADAQQLFQFLAQCPQLQLLAIGFLELPLPPVPPSIIPHLRDLTAPPEVVRVLAPHRPIHSVTISDRRLRKADIMPLCMAISRATVPLQSLNLPHAEPSLEILADISSLFSELKQLSLKLPGDPICCGIFDYESPGSPITVDRRTLELNDDEAFTRILPSDDISDAEEDAPPPIKVAERTEKFSQRLSRFGPKISVRILLGWLQDGLLFLPPTIESFLVEEVDLYLPSEDQHQPIALLARLYPHLRRLRFDGLESGWIRTGDLWAREVRGRREVVKIVAPVLNV</sequence>
<organism evidence="1 2">
    <name type="scientific">Mycena venus</name>
    <dbReference type="NCBI Taxonomy" id="2733690"/>
    <lineage>
        <taxon>Eukaryota</taxon>
        <taxon>Fungi</taxon>
        <taxon>Dikarya</taxon>
        <taxon>Basidiomycota</taxon>
        <taxon>Agaricomycotina</taxon>
        <taxon>Agaricomycetes</taxon>
        <taxon>Agaricomycetidae</taxon>
        <taxon>Agaricales</taxon>
        <taxon>Marasmiineae</taxon>
        <taxon>Mycenaceae</taxon>
        <taxon>Mycena</taxon>
    </lineage>
</organism>
<dbReference type="OrthoDB" id="2886535at2759"/>
<comment type="caution">
    <text evidence="1">The sequence shown here is derived from an EMBL/GenBank/DDBJ whole genome shotgun (WGS) entry which is preliminary data.</text>
</comment>